<keyword evidence="3" id="KW-1185">Reference proteome</keyword>
<dbReference type="AlphaFoldDB" id="A0AAD7VXD3"/>
<evidence type="ECO:0000313" key="2">
    <source>
        <dbReference type="EMBL" id="KAJ8355225.1"/>
    </source>
</evidence>
<accession>A0AAD7VXD3</accession>
<sequence length="118" mass="12804">MNGSCAEASCSFPVITPRNQNTGHLVEVSSQVFACSQCPFVHMEEVKLHRHIERVHPEEYSRSLRSGGNGAENPLPPSSTHQHPTPPKTLPPQHSHTDTLQGPTHAPSVGRASDLNPC</sequence>
<protein>
    <submittedName>
        <fullName evidence="2">Uncharacterized protein</fullName>
    </submittedName>
</protein>
<dbReference type="Proteomes" id="UP001221898">
    <property type="component" value="Unassembled WGS sequence"/>
</dbReference>
<comment type="caution">
    <text evidence="2">The sequence shown here is derived from an EMBL/GenBank/DDBJ whole genome shotgun (WGS) entry which is preliminary data.</text>
</comment>
<dbReference type="EMBL" id="JAINUG010001518">
    <property type="protein sequence ID" value="KAJ8355225.1"/>
    <property type="molecule type" value="Genomic_DNA"/>
</dbReference>
<organism evidence="2 3">
    <name type="scientific">Aldrovandia affinis</name>
    <dbReference type="NCBI Taxonomy" id="143900"/>
    <lineage>
        <taxon>Eukaryota</taxon>
        <taxon>Metazoa</taxon>
        <taxon>Chordata</taxon>
        <taxon>Craniata</taxon>
        <taxon>Vertebrata</taxon>
        <taxon>Euteleostomi</taxon>
        <taxon>Actinopterygii</taxon>
        <taxon>Neopterygii</taxon>
        <taxon>Teleostei</taxon>
        <taxon>Notacanthiformes</taxon>
        <taxon>Halosauridae</taxon>
        <taxon>Aldrovandia</taxon>
    </lineage>
</organism>
<gene>
    <name evidence="2" type="ORF">AAFF_G00084380</name>
</gene>
<proteinExistence type="predicted"/>
<reference evidence="2" key="1">
    <citation type="journal article" date="2023" name="Science">
        <title>Genome structures resolve the early diversification of teleost fishes.</title>
        <authorList>
            <person name="Parey E."/>
            <person name="Louis A."/>
            <person name="Montfort J."/>
            <person name="Bouchez O."/>
            <person name="Roques C."/>
            <person name="Iampietro C."/>
            <person name="Lluch J."/>
            <person name="Castinel A."/>
            <person name="Donnadieu C."/>
            <person name="Desvignes T."/>
            <person name="Floi Bucao C."/>
            <person name="Jouanno E."/>
            <person name="Wen M."/>
            <person name="Mejri S."/>
            <person name="Dirks R."/>
            <person name="Jansen H."/>
            <person name="Henkel C."/>
            <person name="Chen W.J."/>
            <person name="Zahm M."/>
            <person name="Cabau C."/>
            <person name="Klopp C."/>
            <person name="Thompson A.W."/>
            <person name="Robinson-Rechavi M."/>
            <person name="Braasch I."/>
            <person name="Lecointre G."/>
            <person name="Bobe J."/>
            <person name="Postlethwait J.H."/>
            <person name="Berthelot C."/>
            <person name="Roest Crollius H."/>
            <person name="Guiguen Y."/>
        </authorList>
    </citation>
    <scope>NUCLEOTIDE SEQUENCE</scope>
    <source>
        <strain evidence="2">NC1722</strain>
    </source>
</reference>
<feature type="compositionally biased region" description="Polar residues" evidence="1">
    <location>
        <begin position="92"/>
        <end position="102"/>
    </location>
</feature>
<evidence type="ECO:0000256" key="1">
    <source>
        <dbReference type="SAM" id="MobiDB-lite"/>
    </source>
</evidence>
<name>A0AAD7VXD3_9TELE</name>
<feature type="region of interest" description="Disordered" evidence="1">
    <location>
        <begin position="57"/>
        <end position="118"/>
    </location>
</feature>
<evidence type="ECO:0000313" key="3">
    <source>
        <dbReference type="Proteomes" id="UP001221898"/>
    </source>
</evidence>